<feature type="domain" description="VOC" evidence="1">
    <location>
        <begin position="4"/>
        <end position="110"/>
    </location>
</feature>
<evidence type="ECO:0000313" key="2">
    <source>
        <dbReference type="EMBL" id="GLR11718.1"/>
    </source>
</evidence>
<name>A0ABQ5YCH1_9NEIS</name>
<dbReference type="InterPro" id="IPR037523">
    <property type="entry name" value="VOC_core"/>
</dbReference>
<dbReference type="RefSeq" id="WP_284194860.1">
    <property type="nucleotide sequence ID" value="NZ_BSOG01000001.1"/>
</dbReference>
<organism evidence="2 3">
    <name type="scientific">Chitinimonas prasina</name>
    <dbReference type="NCBI Taxonomy" id="1434937"/>
    <lineage>
        <taxon>Bacteria</taxon>
        <taxon>Pseudomonadati</taxon>
        <taxon>Pseudomonadota</taxon>
        <taxon>Betaproteobacteria</taxon>
        <taxon>Neisseriales</taxon>
        <taxon>Chitinibacteraceae</taxon>
        <taxon>Chitinimonas</taxon>
    </lineage>
</organism>
<dbReference type="InterPro" id="IPR004360">
    <property type="entry name" value="Glyas_Fos-R_dOase_dom"/>
</dbReference>
<accession>A0ABQ5YCH1</accession>
<evidence type="ECO:0000259" key="1">
    <source>
        <dbReference type="PROSITE" id="PS51819"/>
    </source>
</evidence>
<gene>
    <name evidence="2" type="primary">fosA</name>
    <name evidence="2" type="ORF">GCM10007907_05080</name>
</gene>
<dbReference type="PROSITE" id="PS51819">
    <property type="entry name" value="VOC"/>
    <property type="match status" value="1"/>
</dbReference>
<dbReference type="GO" id="GO:0016740">
    <property type="term" value="F:transferase activity"/>
    <property type="evidence" value="ECO:0007669"/>
    <property type="project" value="UniProtKB-KW"/>
</dbReference>
<dbReference type="PANTHER" id="PTHR21366">
    <property type="entry name" value="GLYOXALASE FAMILY PROTEIN"/>
    <property type="match status" value="1"/>
</dbReference>
<dbReference type="SUPFAM" id="SSF54593">
    <property type="entry name" value="Glyoxalase/Bleomycin resistance protein/Dihydroxybiphenyl dioxygenase"/>
    <property type="match status" value="1"/>
</dbReference>
<dbReference type="NCBIfam" id="NF000496">
    <property type="entry name" value="Fos_GSH"/>
    <property type="match status" value="1"/>
</dbReference>
<protein>
    <submittedName>
        <fullName evidence="2">Glutathione transferase FosA</fullName>
    </submittedName>
</protein>
<dbReference type="InterPro" id="IPR029068">
    <property type="entry name" value="Glyas_Bleomycin-R_OHBP_Dase"/>
</dbReference>
<dbReference type="Gene3D" id="3.10.180.10">
    <property type="entry name" value="2,3-Dihydroxybiphenyl 1,2-Dioxygenase, domain 1"/>
    <property type="match status" value="1"/>
</dbReference>
<reference evidence="3" key="1">
    <citation type="journal article" date="2019" name="Int. J. Syst. Evol. Microbiol.">
        <title>The Global Catalogue of Microorganisms (GCM) 10K type strain sequencing project: providing services to taxonomists for standard genome sequencing and annotation.</title>
        <authorList>
            <consortium name="The Broad Institute Genomics Platform"/>
            <consortium name="The Broad Institute Genome Sequencing Center for Infectious Disease"/>
            <person name="Wu L."/>
            <person name="Ma J."/>
        </authorList>
    </citation>
    <scope>NUCLEOTIDE SEQUENCE [LARGE SCALE GENOMIC DNA]</scope>
    <source>
        <strain evidence="3">NBRC 110044</strain>
    </source>
</reference>
<dbReference type="Pfam" id="PF00903">
    <property type="entry name" value="Glyoxalase"/>
    <property type="match status" value="1"/>
</dbReference>
<keyword evidence="3" id="KW-1185">Reference proteome</keyword>
<proteinExistence type="predicted"/>
<dbReference type="InterPro" id="IPR050383">
    <property type="entry name" value="GlyoxalaseI/FosfomycinResist"/>
</dbReference>
<sequence>MLTQLNHLTLAVSDLDRAFRFYVDLLGAKPHARWDQGAYLSIGSLWLCLSRDQAPPSASYTHYAFAVADYAQAVQTLRQAGVAEWKVNLSEGASLYFLDPDGHKLEIHDGDMASRLASCRTHPYAGMVFFD</sequence>
<dbReference type="Proteomes" id="UP001156706">
    <property type="component" value="Unassembled WGS sequence"/>
</dbReference>
<evidence type="ECO:0000313" key="3">
    <source>
        <dbReference type="Proteomes" id="UP001156706"/>
    </source>
</evidence>
<comment type="caution">
    <text evidence="2">The sequence shown here is derived from an EMBL/GenBank/DDBJ whole genome shotgun (WGS) entry which is preliminary data.</text>
</comment>
<dbReference type="EMBL" id="BSOG01000001">
    <property type="protein sequence ID" value="GLR11718.1"/>
    <property type="molecule type" value="Genomic_DNA"/>
</dbReference>
<keyword evidence="2" id="KW-0808">Transferase</keyword>
<dbReference type="PANTHER" id="PTHR21366:SF14">
    <property type="entry name" value="GLYOXALASE DOMAIN-CONTAINING PROTEIN 5"/>
    <property type="match status" value="1"/>
</dbReference>